<dbReference type="RefSeq" id="WP_252114032.1">
    <property type="nucleotide sequence ID" value="NZ_JAMSHT010000001.1"/>
</dbReference>
<dbReference type="InterPro" id="IPR046531">
    <property type="entry name" value="DUF6596"/>
</dbReference>
<dbReference type="EMBL" id="JAMSHT010000001">
    <property type="protein sequence ID" value="MCM8557722.1"/>
    <property type="molecule type" value="Genomic_DNA"/>
</dbReference>
<comment type="caution">
    <text evidence="2">The sequence shown here is derived from an EMBL/GenBank/DDBJ whole genome shotgun (WGS) entry which is preliminary data.</text>
</comment>
<keyword evidence="3" id="KW-1185">Reference proteome</keyword>
<evidence type="ECO:0000259" key="1">
    <source>
        <dbReference type="Pfam" id="PF20239"/>
    </source>
</evidence>
<dbReference type="Pfam" id="PF20239">
    <property type="entry name" value="DUF6596"/>
    <property type="match status" value="1"/>
</dbReference>
<organism evidence="2 3">
    <name type="scientific">Sphingomicrobium sediminis</name>
    <dbReference type="NCBI Taxonomy" id="2950949"/>
    <lineage>
        <taxon>Bacteria</taxon>
        <taxon>Pseudomonadati</taxon>
        <taxon>Pseudomonadota</taxon>
        <taxon>Alphaproteobacteria</taxon>
        <taxon>Sphingomonadales</taxon>
        <taxon>Sphingomonadaceae</taxon>
        <taxon>Sphingomicrobium</taxon>
    </lineage>
</organism>
<dbReference type="PANTHER" id="PTHR47756:SF2">
    <property type="entry name" value="BLL6612 PROTEIN"/>
    <property type="match status" value="1"/>
</dbReference>
<name>A0A9X2EHM8_9SPHN</name>
<sequence>MADGRILSLADDIMAARPRVVAALAAQFRDLDAAEDGFDAAVEKLLASGERPQDVSAFLFVAGKRKILDARRKSGREARALEEAAKVADTADIIDFPEAVPDERLKLLFICCHPAIAIEARVALTLRVVMGVEVEAIASGLLAKVDAVRQRITRAKAKINEAGVPFELPHRRFWPERVEGILMTLELAFAAAYREGARAELAEEVERLALLLVEVLPEEGEALGLAAMVLLARSREVARGEGADMVALSEQDTDLWDAVRIEAAAGLLKRPFAHPAGRFRYLALIHLAHAQRKYRGSIDWEAIVTFYDALARLDPGPVVAINRAVALGCAGKVEAGLAAMPEPMPDFGPWHAAQADLLEKHGDVEGARTAVTRALELTQAAGPRAMLQRRLARL</sequence>
<evidence type="ECO:0000313" key="3">
    <source>
        <dbReference type="Proteomes" id="UP001155128"/>
    </source>
</evidence>
<dbReference type="Proteomes" id="UP001155128">
    <property type="component" value="Unassembled WGS sequence"/>
</dbReference>
<protein>
    <submittedName>
        <fullName evidence="2">RNA polymerase subunit sigma-24</fullName>
    </submittedName>
</protein>
<reference evidence="2" key="1">
    <citation type="submission" date="2022-06" db="EMBL/GenBank/DDBJ databases">
        <title>Sphingomicrobium sedimins sp. nov., a marine bacterium isolated from tidal flat.</title>
        <authorList>
            <person name="Kim C.-H."/>
            <person name="Yoo Y."/>
            <person name="Kim J.-J."/>
        </authorList>
    </citation>
    <scope>NUCLEOTIDE SEQUENCE</scope>
    <source>
        <strain evidence="2">GRR-S6-50</strain>
    </source>
</reference>
<feature type="domain" description="DUF6596" evidence="1">
    <location>
        <begin position="177"/>
        <end position="270"/>
    </location>
</feature>
<gene>
    <name evidence="2" type="ORF">NDO55_07805</name>
</gene>
<proteinExistence type="predicted"/>
<dbReference type="SUPFAM" id="SSF88659">
    <property type="entry name" value="Sigma3 and sigma4 domains of RNA polymerase sigma factors"/>
    <property type="match status" value="1"/>
</dbReference>
<evidence type="ECO:0000313" key="2">
    <source>
        <dbReference type="EMBL" id="MCM8557722.1"/>
    </source>
</evidence>
<dbReference type="InterPro" id="IPR013324">
    <property type="entry name" value="RNA_pol_sigma_r3/r4-like"/>
</dbReference>
<accession>A0A9X2EHM8</accession>
<dbReference type="PANTHER" id="PTHR47756">
    <property type="entry name" value="BLL6612 PROTEIN-RELATED"/>
    <property type="match status" value="1"/>
</dbReference>
<dbReference type="AlphaFoldDB" id="A0A9X2EHM8"/>